<dbReference type="Pfam" id="PF08281">
    <property type="entry name" value="Sigma70_r4_2"/>
    <property type="match status" value="1"/>
</dbReference>
<protein>
    <submittedName>
        <fullName evidence="8">RNA polymerase sigma-70 factor (ECF subfamily)</fullName>
    </submittedName>
</protein>
<accession>A0A420ARF5</accession>
<evidence type="ECO:0000313" key="9">
    <source>
        <dbReference type="Proteomes" id="UP000286246"/>
    </source>
</evidence>
<organism evidence="8 9">
    <name type="scientific">Sphingobacterium detergens</name>
    <dbReference type="NCBI Taxonomy" id="1145106"/>
    <lineage>
        <taxon>Bacteria</taxon>
        <taxon>Pseudomonadati</taxon>
        <taxon>Bacteroidota</taxon>
        <taxon>Sphingobacteriia</taxon>
        <taxon>Sphingobacteriales</taxon>
        <taxon>Sphingobacteriaceae</taxon>
        <taxon>Sphingobacterium</taxon>
    </lineage>
</organism>
<dbReference type="RefSeq" id="WP_120260886.1">
    <property type="nucleotide sequence ID" value="NZ_RAPY01000004.1"/>
</dbReference>
<dbReference type="SUPFAM" id="SSF88946">
    <property type="entry name" value="Sigma2 domain of RNA polymerase sigma factors"/>
    <property type="match status" value="1"/>
</dbReference>
<evidence type="ECO:0000256" key="3">
    <source>
        <dbReference type="ARBA" id="ARBA00023082"/>
    </source>
</evidence>
<evidence type="ECO:0000256" key="4">
    <source>
        <dbReference type="ARBA" id="ARBA00023125"/>
    </source>
</evidence>
<dbReference type="GO" id="GO:0006352">
    <property type="term" value="P:DNA-templated transcription initiation"/>
    <property type="evidence" value="ECO:0007669"/>
    <property type="project" value="InterPro"/>
</dbReference>
<gene>
    <name evidence="8" type="ORF">DFQ12_4220</name>
</gene>
<keyword evidence="2" id="KW-0805">Transcription regulation</keyword>
<evidence type="ECO:0000256" key="1">
    <source>
        <dbReference type="ARBA" id="ARBA00010641"/>
    </source>
</evidence>
<dbReference type="InterPro" id="IPR007627">
    <property type="entry name" value="RNA_pol_sigma70_r2"/>
</dbReference>
<dbReference type="InterPro" id="IPR039425">
    <property type="entry name" value="RNA_pol_sigma-70-like"/>
</dbReference>
<dbReference type="InterPro" id="IPR013325">
    <property type="entry name" value="RNA_pol_sigma_r2"/>
</dbReference>
<dbReference type="NCBIfam" id="TIGR02937">
    <property type="entry name" value="sigma70-ECF"/>
    <property type="match status" value="1"/>
</dbReference>
<dbReference type="GO" id="GO:0016987">
    <property type="term" value="F:sigma factor activity"/>
    <property type="evidence" value="ECO:0007669"/>
    <property type="project" value="UniProtKB-KW"/>
</dbReference>
<evidence type="ECO:0000313" key="8">
    <source>
        <dbReference type="EMBL" id="RKE47061.1"/>
    </source>
</evidence>
<dbReference type="Proteomes" id="UP000286246">
    <property type="component" value="Unassembled WGS sequence"/>
</dbReference>
<evidence type="ECO:0000256" key="5">
    <source>
        <dbReference type="ARBA" id="ARBA00023163"/>
    </source>
</evidence>
<dbReference type="GO" id="GO:0003677">
    <property type="term" value="F:DNA binding"/>
    <property type="evidence" value="ECO:0007669"/>
    <property type="project" value="UniProtKB-KW"/>
</dbReference>
<keyword evidence="5" id="KW-0804">Transcription</keyword>
<proteinExistence type="inferred from homology"/>
<dbReference type="SUPFAM" id="SSF88659">
    <property type="entry name" value="Sigma3 and sigma4 domains of RNA polymerase sigma factors"/>
    <property type="match status" value="1"/>
</dbReference>
<name>A0A420ARF5_SPHD1</name>
<dbReference type="InterPro" id="IPR014284">
    <property type="entry name" value="RNA_pol_sigma-70_dom"/>
</dbReference>
<dbReference type="Gene3D" id="1.10.1740.10">
    <property type="match status" value="1"/>
</dbReference>
<dbReference type="EMBL" id="RAPY01000004">
    <property type="protein sequence ID" value="RKE47061.1"/>
    <property type="molecule type" value="Genomic_DNA"/>
</dbReference>
<comment type="similarity">
    <text evidence="1">Belongs to the sigma-70 factor family. ECF subfamily.</text>
</comment>
<reference evidence="8 9" key="1">
    <citation type="submission" date="2018-09" db="EMBL/GenBank/DDBJ databases">
        <title>Genomic Encyclopedia of Type Strains, Phase III (KMG-III): the genomes of soil and plant-associated and newly described type strains.</title>
        <authorList>
            <person name="Whitman W."/>
        </authorList>
    </citation>
    <scope>NUCLEOTIDE SEQUENCE [LARGE SCALE GENOMIC DNA]</scope>
    <source>
        <strain evidence="8 9">CECT 7938</strain>
    </source>
</reference>
<feature type="domain" description="RNA polymerase sigma factor 70 region 4 type 2" evidence="7">
    <location>
        <begin position="120"/>
        <end position="172"/>
    </location>
</feature>
<dbReference type="PANTHER" id="PTHR43133">
    <property type="entry name" value="RNA POLYMERASE ECF-TYPE SIGMA FACTO"/>
    <property type="match status" value="1"/>
</dbReference>
<evidence type="ECO:0000259" key="7">
    <source>
        <dbReference type="Pfam" id="PF08281"/>
    </source>
</evidence>
<evidence type="ECO:0000256" key="2">
    <source>
        <dbReference type="ARBA" id="ARBA00023015"/>
    </source>
</evidence>
<dbReference type="Pfam" id="PF04542">
    <property type="entry name" value="Sigma70_r2"/>
    <property type="match status" value="1"/>
</dbReference>
<dbReference type="PANTHER" id="PTHR43133:SF8">
    <property type="entry name" value="RNA POLYMERASE SIGMA FACTOR HI_1459-RELATED"/>
    <property type="match status" value="1"/>
</dbReference>
<sequence>MLQLESHINALKEGNESALCFFMDHFGHALRYFAFSYLRSKTDAEEIVSDIFVKLWNHRQKVDNYDSLKAFLYIATKNACIDMKRSARFKMQTEELDILQNLSLPEDDILKKIFRTELTELLLAEINKLPKQQAKICKMSFLEDLDTEEICKILDTTPSNVYYARSKALLALKERFRSKNFEYLLLISMSALHIFKS</sequence>
<dbReference type="Gene3D" id="1.10.10.10">
    <property type="entry name" value="Winged helix-like DNA-binding domain superfamily/Winged helix DNA-binding domain"/>
    <property type="match status" value="1"/>
</dbReference>
<comment type="caution">
    <text evidence="8">The sequence shown here is derived from an EMBL/GenBank/DDBJ whole genome shotgun (WGS) entry which is preliminary data.</text>
</comment>
<dbReference type="InterPro" id="IPR013249">
    <property type="entry name" value="RNA_pol_sigma70_r4_t2"/>
</dbReference>
<feature type="domain" description="RNA polymerase sigma-70 region 2" evidence="6">
    <location>
        <begin position="24"/>
        <end position="88"/>
    </location>
</feature>
<keyword evidence="3" id="KW-0731">Sigma factor</keyword>
<keyword evidence="9" id="KW-1185">Reference proteome</keyword>
<dbReference type="InterPro" id="IPR013324">
    <property type="entry name" value="RNA_pol_sigma_r3/r4-like"/>
</dbReference>
<dbReference type="InterPro" id="IPR036388">
    <property type="entry name" value="WH-like_DNA-bd_sf"/>
</dbReference>
<dbReference type="OrthoDB" id="656273at2"/>
<keyword evidence="4" id="KW-0238">DNA-binding</keyword>
<evidence type="ECO:0000259" key="6">
    <source>
        <dbReference type="Pfam" id="PF04542"/>
    </source>
</evidence>
<dbReference type="AlphaFoldDB" id="A0A420ARF5"/>